<keyword evidence="1" id="KW-1133">Transmembrane helix</keyword>
<keyword evidence="1" id="KW-0812">Transmembrane</keyword>
<sequence length="92" mass="11475">MKEKEIFLELMKKKARFLLVVTLFFMIFYFSLPLFIWLFPQFIVVGDKVSFIPWWWIFAFLQFIMTWLLGWIYYRKLKRYDKMVELLKQGNG</sequence>
<accession>A0ABS2RE43</accession>
<organism evidence="2 3">
    <name type="scientific">Siminovitchia thermophila</name>
    <dbReference type="NCBI Taxonomy" id="1245522"/>
    <lineage>
        <taxon>Bacteria</taxon>
        <taxon>Bacillati</taxon>
        <taxon>Bacillota</taxon>
        <taxon>Bacilli</taxon>
        <taxon>Bacillales</taxon>
        <taxon>Bacillaceae</taxon>
        <taxon>Siminovitchia</taxon>
    </lineage>
</organism>
<name>A0ABS2RE43_9BACI</name>
<evidence type="ECO:0000256" key="1">
    <source>
        <dbReference type="SAM" id="Phobius"/>
    </source>
</evidence>
<keyword evidence="3" id="KW-1185">Reference proteome</keyword>
<dbReference type="RefSeq" id="WP_083717645.1">
    <property type="nucleotide sequence ID" value="NZ_JAFBFH010000049.1"/>
</dbReference>
<feature type="transmembrane region" description="Helical" evidence="1">
    <location>
        <begin position="17"/>
        <end position="39"/>
    </location>
</feature>
<dbReference type="PANTHER" id="PTHR38441:SF1">
    <property type="entry name" value="MEMBRANE PROTEIN"/>
    <property type="match status" value="1"/>
</dbReference>
<dbReference type="Pfam" id="PF04341">
    <property type="entry name" value="DUF485"/>
    <property type="match status" value="1"/>
</dbReference>
<keyword evidence="1" id="KW-0472">Membrane</keyword>
<dbReference type="PANTHER" id="PTHR38441">
    <property type="entry name" value="INTEGRAL MEMBRANE PROTEIN-RELATED"/>
    <property type="match status" value="1"/>
</dbReference>
<gene>
    <name evidence="2" type="ORF">JOC94_004487</name>
</gene>
<dbReference type="EMBL" id="JAFBFH010000049">
    <property type="protein sequence ID" value="MBM7717459.1"/>
    <property type="molecule type" value="Genomic_DNA"/>
</dbReference>
<evidence type="ECO:0000313" key="3">
    <source>
        <dbReference type="Proteomes" id="UP000823485"/>
    </source>
</evidence>
<proteinExistence type="predicted"/>
<protein>
    <submittedName>
        <fullName evidence="2">Uncharacterized membrane protein (DUF485 family)</fullName>
    </submittedName>
</protein>
<dbReference type="Proteomes" id="UP000823485">
    <property type="component" value="Unassembled WGS sequence"/>
</dbReference>
<comment type="caution">
    <text evidence="2">The sequence shown here is derived from an EMBL/GenBank/DDBJ whole genome shotgun (WGS) entry which is preliminary data.</text>
</comment>
<evidence type="ECO:0000313" key="2">
    <source>
        <dbReference type="EMBL" id="MBM7717459.1"/>
    </source>
</evidence>
<feature type="transmembrane region" description="Helical" evidence="1">
    <location>
        <begin position="51"/>
        <end position="74"/>
    </location>
</feature>
<reference evidence="2 3" key="1">
    <citation type="submission" date="2021-01" db="EMBL/GenBank/DDBJ databases">
        <title>Genomic Encyclopedia of Type Strains, Phase IV (KMG-IV): sequencing the most valuable type-strain genomes for metagenomic binning, comparative biology and taxonomic classification.</title>
        <authorList>
            <person name="Goeker M."/>
        </authorList>
    </citation>
    <scope>NUCLEOTIDE SEQUENCE [LARGE SCALE GENOMIC DNA]</scope>
    <source>
        <strain evidence="2 3">DSM 105453</strain>
    </source>
</reference>
<dbReference type="InterPro" id="IPR007436">
    <property type="entry name" value="DUF485"/>
</dbReference>